<evidence type="ECO:0000259" key="2">
    <source>
        <dbReference type="Pfam" id="PF09937"/>
    </source>
</evidence>
<protein>
    <recommendedName>
        <fullName evidence="2">DUF2169 domain-containing protein</fullName>
    </recommendedName>
</protein>
<dbReference type="RefSeq" id="WP_071905281.1">
    <property type="nucleotide sequence ID" value="NZ_MPIN01000030.1"/>
</dbReference>
<name>A0A1L9AUS1_9BACT</name>
<comment type="caution">
    <text evidence="3">The sequence shown here is derived from an EMBL/GenBank/DDBJ whole genome shotgun (WGS) entry which is preliminary data.</text>
</comment>
<dbReference type="Pfam" id="PF09937">
    <property type="entry name" value="DUF2169"/>
    <property type="match status" value="1"/>
</dbReference>
<dbReference type="Proteomes" id="UP000182229">
    <property type="component" value="Unassembled WGS sequence"/>
</dbReference>
<organism evidence="3 4">
    <name type="scientific">Cystobacter ferrugineus</name>
    <dbReference type="NCBI Taxonomy" id="83449"/>
    <lineage>
        <taxon>Bacteria</taxon>
        <taxon>Pseudomonadati</taxon>
        <taxon>Myxococcota</taxon>
        <taxon>Myxococcia</taxon>
        <taxon>Myxococcales</taxon>
        <taxon>Cystobacterineae</taxon>
        <taxon>Archangiaceae</taxon>
        <taxon>Cystobacter</taxon>
    </lineage>
</organism>
<evidence type="ECO:0000313" key="4">
    <source>
        <dbReference type="Proteomes" id="UP000182229"/>
    </source>
</evidence>
<reference evidence="3 4" key="2">
    <citation type="submission" date="2016-12" db="EMBL/GenBank/DDBJ databases">
        <title>Draft Genome Sequence of Cystobacter ferrugineus Strain Cbfe23.</title>
        <authorList>
            <person name="Akbar S."/>
            <person name="Dowd S.E."/>
            <person name="Stevens D.C."/>
        </authorList>
    </citation>
    <scope>NUCLEOTIDE SEQUENCE [LARGE SCALE GENOMIC DNA]</scope>
    <source>
        <strain evidence="3 4">Cbfe23</strain>
    </source>
</reference>
<dbReference type="InterPro" id="IPR018683">
    <property type="entry name" value="DUF2169"/>
</dbReference>
<accession>A0A1L9AUS1</accession>
<evidence type="ECO:0000256" key="1">
    <source>
        <dbReference type="SAM" id="MobiDB-lite"/>
    </source>
</evidence>
<evidence type="ECO:0000313" key="3">
    <source>
        <dbReference type="EMBL" id="OJH33683.1"/>
    </source>
</evidence>
<sequence>MQLGSNTTGMASGLCVATDKFGQDRCVVVVKGTFALGTGEGARLAEVQDPLVYADVHRGEPGTTSLQYECDFAPFKPRADILVLGQAVSLTGRPVDSWVVTLEYEALRKSIRVTGDRRWERGLLGLSPSPPEPFVQMPLVYERAFGGTDLTHSDPRYQGAELRNPVGMGYRKNPDARATEGTPLPNLEDPRQPLSSWKDIPQPMGFGPIGRSWQPRIAHAGTYDQRWQEEDYPFLPRDFDTQYFLCAPVDQQVPYPQGGETFRCTGMTRNGVLVARVPTLRFPITFRFDDRDQSLEPVLDTLLVEPDHHRMMLTWRASVPLGRKPGKLREILVGHQPVRLPPGRGGGKRHFKSLAEVVATYRRSQRKGLQ</sequence>
<gene>
    <name evidence="3" type="ORF">BON30_47455</name>
</gene>
<dbReference type="EMBL" id="MPIN01000030">
    <property type="protein sequence ID" value="OJH33683.1"/>
    <property type="molecule type" value="Genomic_DNA"/>
</dbReference>
<keyword evidence="4" id="KW-1185">Reference proteome</keyword>
<dbReference type="AlphaFoldDB" id="A0A1L9AUS1"/>
<proteinExistence type="predicted"/>
<reference evidence="4" key="1">
    <citation type="submission" date="2016-11" db="EMBL/GenBank/DDBJ databases">
        <authorList>
            <person name="Shukria A."/>
            <person name="Stevens D.C."/>
        </authorList>
    </citation>
    <scope>NUCLEOTIDE SEQUENCE [LARGE SCALE GENOMIC DNA]</scope>
    <source>
        <strain evidence="4">Cbfe23</strain>
    </source>
</reference>
<feature type="domain" description="DUF2169" evidence="2">
    <location>
        <begin position="22"/>
        <end position="316"/>
    </location>
</feature>
<feature type="region of interest" description="Disordered" evidence="1">
    <location>
        <begin position="152"/>
        <end position="194"/>
    </location>
</feature>
<dbReference type="OrthoDB" id="233093at2"/>
<dbReference type="STRING" id="83449.BON30_47455"/>